<dbReference type="AlphaFoldDB" id="A0A8J4UKZ3"/>
<evidence type="ECO:0000313" key="2">
    <source>
        <dbReference type="EMBL" id="KAF5899832.1"/>
    </source>
</evidence>
<feature type="region of interest" description="Disordered" evidence="1">
    <location>
        <begin position="1"/>
        <end position="20"/>
    </location>
</feature>
<accession>A0A8J4UKZ3</accession>
<protein>
    <submittedName>
        <fullName evidence="2">Uncharacterized protein</fullName>
    </submittedName>
</protein>
<dbReference type="EMBL" id="QNUK01000154">
    <property type="protein sequence ID" value="KAF5899832.1"/>
    <property type="molecule type" value="Genomic_DNA"/>
</dbReference>
<gene>
    <name evidence="2" type="ORF">DAT39_010447</name>
</gene>
<reference evidence="2" key="1">
    <citation type="submission" date="2020-07" db="EMBL/GenBank/DDBJ databases">
        <title>Clarias magur genome sequencing, assembly and annotation.</title>
        <authorList>
            <person name="Kushwaha B."/>
            <person name="Kumar R."/>
            <person name="Das P."/>
            <person name="Joshi C.G."/>
            <person name="Kumar D."/>
            <person name="Nagpure N.S."/>
            <person name="Pandey M."/>
            <person name="Agarwal S."/>
            <person name="Srivastava S."/>
            <person name="Singh M."/>
            <person name="Sahoo L."/>
            <person name="Jayasankar P."/>
            <person name="Meher P.K."/>
            <person name="Koringa P.G."/>
            <person name="Iquebal M.A."/>
            <person name="Das S.P."/>
            <person name="Bit A."/>
            <person name="Patnaik S."/>
            <person name="Patel N."/>
            <person name="Shah T.M."/>
            <person name="Hinsu A."/>
            <person name="Jena J.K."/>
        </authorList>
    </citation>
    <scope>NUCLEOTIDE SEQUENCE</scope>
    <source>
        <strain evidence="2">CIFAMagur01</strain>
        <tissue evidence="2">Testis</tissue>
    </source>
</reference>
<organism evidence="2 3">
    <name type="scientific">Clarias magur</name>
    <name type="common">Asian catfish</name>
    <name type="synonym">Macropteronotus magur</name>
    <dbReference type="NCBI Taxonomy" id="1594786"/>
    <lineage>
        <taxon>Eukaryota</taxon>
        <taxon>Metazoa</taxon>
        <taxon>Chordata</taxon>
        <taxon>Craniata</taxon>
        <taxon>Vertebrata</taxon>
        <taxon>Euteleostomi</taxon>
        <taxon>Actinopterygii</taxon>
        <taxon>Neopterygii</taxon>
        <taxon>Teleostei</taxon>
        <taxon>Ostariophysi</taxon>
        <taxon>Siluriformes</taxon>
        <taxon>Clariidae</taxon>
        <taxon>Clarias</taxon>
    </lineage>
</organism>
<evidence type="ECO:0000313" key="3">
    <source>
        <dbReference type="Proteomes" id="UP000727407"/>
    </source>
</evidence>
<evidence type="ECO:0000256" key="1">
    <source>
        <dbReference type="SAM" id="MobiDB-lite"/>
    </source>
</evidence>
<keyword evidence="3" id="KW-1185">Reference proteome</keyword>
<sequence>MCIRKKVAKYSAESANHTKSSYEMNNSFKRYVQEDIRPPLPPRDILESNSNSYEEMPEGPSEAEEKLSLQKPVSSSPPKNCIDFQDNCSAGESYDDVDELQNAEDTNSYEEMPEGPLVAEEKPFIQNSVSISPPNTCNNFQDNCSASESYDDVDELQN</sequence>
<dbReference type="Proteomes" id="UP000727407">
    <property type="component" value="Unassembled WGS sequence"/>
</dbReference>
<proteinExistence type="predicted"/>
<feature type="non-terminal residue" evidence="2">
    <location>
        <position position="158"/>
    </location>
</feature>
<dbReference type="OrthoDB" id="8949709at2759"/>
<feature type="region of interest" description="Disordered" evidence="1">
    <location>
        <begin position="33"/>
        <end position="88"/>
    </location>
</feature>
<name>A0A8J4UKZ3_CLAMG</name>
<comment type="caution">
    <text evidence="2">The sequence shown here is derived from an EMBL/GenBank/DDBJ whole genome shotgun (WGS) entry which is preliminary data.</text>
</comment>